<proteinExistence type="predicted"/>
<accession>A0A7J9E6U9</accession>
<evidence type="ECO:0000313" key="2">
    <source>
        <dbReference type="Proteomes" id="UP000593568"/>
    </source>
</evidence>
<evidence type="ECO:0000313" key="1">
    <source>
        <dbReference type="EMBL" id="MBA0768727.1"/>
    </source>
</evidence>
<sequence length="45" mass="5442">MNLTQPWQMKAVKCRMKMRVKGLLRKLPLWSQFQIQILLMQSNHS</sequence>
<name>A0A7J9E6U9_9ROSI</name>
<feature type="non-terminal residue" evidence="1">
    <location>
        <position position="45"/>
    </location>
</feature>
<reference evidence="1 2" key="1">
    <citation type="journal article" date="2019" name="Genome Biol. Evol.">
        <title>Insights into the evolution of the New World diploid cottons (Gossypium, subgenus Houzingenia) based on genome sequencing.</title>
        <authorList>
            <person name="Grover C.E."/>
            <person name="Arick M.A. 2nd"/>
            <person name="Thrash A."/>
            <person name="Conover J.L."/>
            <person name="Sanders W.S."/>
            <person name="Peterson D.G."/>
            <person name="Frelichowski J.E."/>
            <person name="Scheffler J.A."/>
            <person name="Scheffler B.E."/>
            <person name="Wendel J.F."/>
        </authorList>
    </citation>
    <scope>NUCLEOTIDE SEQUENCE [LARGE SCALE GENOMIC DNA]</scope>
    <source>
        <strain evidence="1">8</strain>
        <tissue evidence="1">Leaf</tissue>
    </source>
</reference>
<organism evidence="1 2">
    <name type="scientific">Gossypium trilobum</name>
    <dbReference type="NCBI Taxonomy" id="34281"/>
    <lineage>
        <taxon>Eukaryota</taxon>
        <taxon>Viridiplantae</taxon>
        <taxon>Streptophyta</taxon>
        <taxon>Embryophyta</taxon>
        <taxon>Tracheophyta</taxon>
        <taxon>Spermatophyta</taxon>
        <taxon>Magnoliopsida</taxon>
        <taxon>eudicotyledons</taxon>
        <taxon>Gunneridae</taxon>
        <taxon>Pentapetalae</taxon>
        <taxon>rosids</taxon>
        <taxon>malvids</taxon>
        <taxon>Malvales</taxon>
        <taxon>Malvaceae</taxon>
        <taxon>Malvoideae</taxon>
        <taxon>Gossypium</taxon>
    </lineage>
</organism>
<comment type="caution">
    <text evidence="1">The sequence shown here is derived from an EMBL/GenBank/DDBJ whole genome shotgun (WGS) entry which is preliminary data.</text>
</comment>
<dbReference type="EMBL" id="JABEZW010000007">
    <property type="protein sequence ID" value="MBA0768727.1"/>
    <property type="molecule type" value="Genomic_DNA"/>
</dbReference>
<gene>
    <name evidence="1" type="ORF">Gotri_017510</name>
</gene>
<protein>
    <submittedName>
        <fullName evidence="1">Uncharacterized protein</fullName>
    </submittedName>
</protein>
<dbReference type="Proteomes" id="UP000593568">
    <property type="component" value="Unassembled WGS sequence"/>
</dbReference>
<keyword evidence="2" id="KW-1185">Reference proteome</keyword>
<dbReference type="AlphaFoldDB" id="A0A7J9E6U9"/>